<evidence type="ECO:0000256" key="1">
    <source>
        <dbReference type="SAM" id="MobiDB-lite"/>
    </source>
</evidence>
<dbReference type="Proteomes" id="UP000318017">
    <property type="component" value="Chromosome"/>
</dbReference>
<sequence precursor="true">MRLAAISPMKLLSMTCQAKHPASQHSSGQRVPRNCVRPTVSWLVGLLGIVLGIGLSGSQTVTYAQTASPTVPPLVRPVELPEEPPVQLILTGTEGQDAIVVANYFRGGVFVRSVTQHARLSPQGTLVPVELGFTGVRLLITIPTTNAVHAELLYGQQVVDRQSSQEKTVLRMQLGDVPEGQVEAPPRSSLNEAETTFVQAVFNASSQAQSRNIVSPLPIANIDWQTLDSYWLALKDHLGPLQRSSPAVSMLDGWIGWDGELGSRVLSGNVPFERGNCHFKLMILDDKLVDIEVESPLMPADWFTGPISSEAYVEKSELLLRMLFEGNVTAASLLFSRSYGDEITEAELATLCSTLRDDFGTEIASLDHQDCLFNGLDPASNSYGWSVRHFVQLASGKRCVSNVLFAFTCDADLIGRGELVSIDVRETWPSQAPTQTRLATQALQRILSVSPPEDSEPSAEQPESQQRAPNLQQLLNPDAAQLLDTSTLATQVEHCRQAFGSLTVAPDFALWEVKNLQNFTQASGTFSTSKGEIEGKLDFVNDELIGVSLFSRDYAMSTLNSLNAPTDLPELACEFWRALLRHETAAAYDRLAPTFQQQLTLEQFRGVVLQAGENAAPDTLDVQATTVRISDRLERGAPVMLTVYCVAQYPNEPPLPLACEFRLAGPNSPELLHFTSDLEISFPEDGALETQRLLTPFFDANTKGVEALLGSSDNSSIDSEVLTLFLQKLQSLIGEPGQLPATASWIHSYRDGIRTERLQGTIVPTQNSPTQNSSIENAAAENTHGANIPFSLSTHNGQLTAFDFYTAELAHFLTTEQALQRSQQRIQDFMSTWLDATDVTPSPQASMVWELRTTEVEQKLESMRDRIHNVAGGYIECVLEDAQDAEQDNTFQFRCTVSGVTGDIKLRIDIEFSAISCLVAGVELVE</sequence>
<dbReference type="AlphaFoldDB" id="A0A518G2J2"/>
<evidence type="ECO:0000256" key="2">
    <source>
        <dbReference type="SAM" id="SignalP"/>
    </source>
</evidence>
<reference evidence="3 4" key="1">
    <citation type="submission" date="2019-02" db="EMBL/GenBank/DDBJ databases">
        <title>Deep-cultivation of Planctomycetes and their phenomic and genomic characterization uncovers novel biology.</title>
        <authorList>
            <person name="Wiegand S."/>
            <person name="Jogler M."/>
            <person name="Boedeker C."/>
            <person name="Pinto D."/>
            <person name="Vollmers J."/>
            <person name="Rivas-Marin E."/>
            <person name="Kohn T."/>
            <person name="Peeters S.H."/>
            <person name="Heuer A."/>
            <person name="Rast P."/>
            <person name="Oberbeckmann S."/>
            <person name="Bunk B."/>
            <person name="Jeske O."/>
            <person name="Meyerdierks A."/>
            <person name="Storesund J.E."/>
            <person name="Kallscheuer N."/>
            <person name="Luecker S."/>
            <person name="Lage O.M."/>
            <person name="Pohl T."/>
            <person name="Merkel B.J."/>
            <person name="Hornburger P."/>
            <person name="Mueller R.-W."/>
            <person name="Bruemmer F."/>
            <person name="Labrenz M."/>
            <person name="Spormann A.M."/>
            <person name="Op den Camp H."/>
            <person name="Overmann J."/>
            <person name="Amann R."/>
            <person name="Jetten M.S.M."/>
            <person name="Mascher T."/>
            <person name="Medema M.H."/>
            <person name="Devos D.P."/>
            <person name="Kaster A.-K."/>
            <person name="Ovreas L."/>
            <person name="Rohde M."/>
            <person name="Galperin M.Y."/>
            <person name="Jogler C."/>
        </authorList>
    </citation>
    <scope>NUCLEOTIDE SEQUENCE [LARGE SCALE GENOMIC DNA]</scope>
    <source>
        <strain evidence="3 4">Q31a</strain>
    </source>
</reference>
<feature type="region of interest" description="Disordered" evidence="1">
    <location>
        <begin position="449"/>
        <end position="468"/>
    </location>
</feature>
<dbReference type="KEGG" id="ahel:Q31a_11120"/>
<proteinExistence type="predicted"/>
<evidence type="ECO:0000313" key="4">
    <source>
        <dbReference type="Proteomes" id="UP000318017"/>
    </source>
</evidence>
<name>A0A518G2J2_9BACT</name>
<evidence type="ECO:0000313" key="3">
    <source>
        <dbReference type="EMBL" id="QDV22821.1"/>
    </source>
</evidence>
<feature type="chain" id="PRO_5022232006" description="Phage tail sheath protein" evidence="2">
    <location>
        <begin position="19"/>
        <end position="926"/>
    </location>
</feature>
<protein>
    <recommendedName>
        <fullName evidence="5">Phage tail sheath protein</fullName>
    </recommendedName>
</protein>
<keyword evidence="4" id="KW-1185">Reference proteome</keyword>
<keyword evidence="2" id="KW-0732">Signal</keyword>
<accession>A0A518G2J2</accession>
<feature type="signal peptide" evidence="2">
    <location>
        <begin position="1"/>
        <end position="18"/>
    </location>
</feature>
<organism evidence="3 4">
    <name type="scientific">Aureliella helgolandensis</name>
    <dbReference type="NCBI Taxonomy" id="2527968"/>
    <lineage>
        <taxon>Bacteria</taxon>
        <taxon>Pseudomonadati</taxon>
        <taxon>Planctomycetota</taxon>
        <taxon>Planctomycetia</taxon>
        <taxon>Pirellulales</taxon>
        <taxon>Pirellulaceae</taxon>
        <taxon>Aureliella</taxon>
    </lineage>
</organism>
<evidence type="ECO:0008006" key="5">
    <source>
        <dbReference type="Google" id="ProtNLM"/>
    </source>
</evidence>
<gene>
    <name evidence="3" type="ORF">Q31a_11120</name>
</gene>
<dbReference type="EMBL" id="CP036298">
    <property type="protein sequence ID" value="QDV22821.1"/>
    <property type="molecule type" value="Genomic_DNA"/>
</dbReference>